<evidence type="ECO:0000313" key="2">
    <source>
        <dbReference type="EMBL" id="MFD2159595.1"/>
    </source>
</evidence>
<dbReference type="Proteomes" id="UP001597389">
    <property type="component" value="Unassembled WGS sequence"/>
</dbReference>
<dbReference type="EMBL" id="JBHUJB010000047">
    <property type="protein sequence ID" value="MFD2159595.1"/>
    <property type="molecule type" value="Genomic_DNA"/>
</dbReference>
<dbReference type="Pfam" id="PF07589">
    <property type="entry name" value="PEP-CTERM"/>
    <property type="match status" value="1"/>
</dbReference>
<gene>
    <name evidence="2" type="ORF">ACFSW8_11840</name>
</gene>
<name>A0ABW4ZD36_9BACT</name>
<dbReference type="InterPro" id="IPR013424">
    <property type="entry name" value="Ice-binding_C"/>
</dbReference>
<dbReference type="NCBIfam" id="TIGR02595">
    <property type="entry name" value="PEP_CTERM"/>
    <property type="match status" value="1"/>
</dbReference>
<sequence>MNPQILRSLAVVGLGWMAQADASTIFVENFDSYSVGEQSPGAWVYTDANNIGDHSSRGVRANGDSSGGSTVTTRTASGQFLNGGRSAIYSHLVATIVEGTSYTFSVWGTNVGSSYALSRSYFSTALPVAPVTHSGGASSAYNTPDQVASNASGTGQAAQNGWNQYEVTYVGTLADAGKSLYINLESHRDVSTAVRGWDDVEVTAVAVPEPSSLSLLGLGLSCVALRRKRA</sequence>
<comment type="caution">
    <text evidence="2">The sequence shown here is derived from an EMBL/GenBank/DDBJ whole genome shotgun (WGS) entry which is preliminary data.</text>
</comment>
<proteinExistence type="predicted"/>
<organism evidence="2 3">
    <name type="scientific">Rubritalea tangerina</name>
    <dbReference type="NCBI Taxonomy" id="430798"/>
    <lineage>
        <taxon>Bacteria</taxon>
        <taxon>Pseudomonadati</taxon>
        <taxon>Verrucomicrobiota</taxon>
        <taxon>Verrucomicrobiia</taxon>
        <taxon>Verrucomicrobiales</taxon>
        <taxon>Rubritaleaceae</taxon>
        <taxon>Rubritalea</taxon>
    </lineage>
</organism>
<reference evidence="3" key="1">
    <citation type="journal article" date="2019" name="Int. J. Syst. Evol. Microbiol.">
        <title>The Global Catalogue of Microorganisms (GCM) 10K type strain sequencing project: providing services to taxonomists for standard genome sequencing and annotation.</title>
        <authorList>
            <consortium name="The Broad Institute Genomics Platform"/>
            <consortium name="The Broad Institute Genome Sequencing Center for Infectious Disease"/>
            <person name="Wu L."/>
            <person name="Ma J."/>
        </authorList>
    </citation>
    <scope>NUCLEOTIDE SEQUENCE [LARGE SCALE GENOMIC DNA]</scope>
    <source>
        <strain evidence="3">CCUG 57942</strain>
    </source>
</reference>
<protein>
    <submittedName>
        <fullName evidence="2">PEP-CTERM sorting domain-containing protein</fullName>
    </submittedName>
</protein>
<evidence type="ECO:0000313" key="3">
    <source>
        <dbReference type="Proteomes" id="UP001597389"/>
    </source>
</evidence>
<dbReference type="RefSeq" id="WP_377178318.1">
    <property type="nucleotide sequence ID" value="NZ_JBHUJB010000047.1"/>
</dbReference>
<evidence type="ECO:0000259" key="1">
    <source>
        <dbReference type="Pfam" id="PF07589"/>
    </source>
</evidence>
<accession>A0ABW4ZD36</accession>
<keyword evidence="3" id="KW-1185">Reference proteome</keyword>
<feature type="domain" description="Ice-binding protein C-terminal" evidence="1">
    <location>
        <begin position="206"/>
        <end position="228"/>
    </location>
</feature>